<dbReference type="Proteomes" id="UP000712281">
    <property type="component" value="Unassembled WGS sequence"/>
</dbReference>
<proteinExistence type="predicted"/>
<name>A0A8S9G4B3_BRACR</name>
<protein>
    <submittedName>
        <fullName evidence="1">Uncharacterized protein</fullName>
    </submittedName>
</protein>
<sequence>MTTTLYLLAVVNRGEGMIFRSSPRKEGSKLIHLLTMMNEILRRESHHHRDSLRRRPRIVIERRVSFLFLASSQTQ</sequence>
<evidence type="ECO:0000313" key="2">
    <source>
        <dbReference type="EMBL" id="KAF2584110.1"/>
    </source>
</evidence>
<gene>
    <name evidence="1" type="ORF">F2Q68_00030493</name>
    <name evidence="2" type="ORF">F2Q70_00035357</name>
</gene>
<evidence type="ECO:0000313" key="3">
    <source>
        <dbReference type="Proteomes" id="UP000712281"/>
    </source>
</evidence>
<organism evidence="1 3">
    <name type="scientific">Brassica cretica</name>
    <name type="common">Mustard</name>
    <dbReference type="NCBI Taxonomy" id="69181"/>
    <lineage>
        <taxon>Eukaryota</taxon>
        <taxon>Viridiplantae</taxon>
        <taxon>Streptophyta</taxon>
        <taxon>Embryophyta</taxon>
        <taxon>Tracheophyta</taxon>
        <taxon>Spermatophyta</taxon>
        <taxon>Magnoliopsida</taxon>
        <taxon>eudicotyledons</taxon>
        <taxon>Gunneridae</taxon>
        <taxon>Pentapetalae</taxon>
        <taxon>rosids</taxon>
        <taxon>malvids</taxon>
        <taxon>Brassicales</taxon>
        <taxon>Brassicaceae</taxon>
        <taxon>Brassiceae</taxon>
        <taxon>Brassica</taxon>
    </lineage>
</organism>
<evidence type="ECO:0000313" key="1">
    <source>
        <dbReference type="EMBL" id="KAF2540810.1"/>
    </source>
</evidence>
<comment type="caution">
    <text evidence="1">The sequence shown here is derived from an EMBL/GenBank/DDBJ whole genome shotgun (WGS) entry which is preliminary data.</text>
</comment>
<reference evidence="1" key="1">
    <citation type="submission" date="2019-12" db="EMBL/GenBank/DDBJ databases">
        <title>Genome sequencing and annotation of Brassica cretica.</title>
        <authorList>
            <person name="Studholme D.J."/>
            <person name="Sarris P.F."/>
        </authorList>
    </citation>
    <scope>NUCLEOTIDE SEQUENCE</scope>
    <source>
        <strain evidence="1">PFS-001/15</strain>
        <strain evidence="2">PFS-102/07</strain>
        <tissue evidence="1">Leaf</tissue>
    </source>
</reference>
<dbReference type="EMBL" id="QGKY02000246">
    <property type="protein sequence ID" value="KAF2584110.1"/>
    <property type="molecule type" value="Genomic_DNA"/>
</dbReference>
<dbReference type="AlphaFoldDB" id="A0A8S9G4B3"/>
<dbReference type="EMBL" id="QGKW02002005">
    <property type="protein sequence ID" value="KAF2540810.1"/>
    <property type="molecule type" value="Genomic_DNA"/>
</dbReference>
<accession>A0A8S9G4B3</accession>